<dbReference type="Pfam" id="PF06059">
    <property type="entry name" value="DUF930"/>
    <property type="match status" value="1"/>
</dbReference>
<dbReference type="EMBL" id="CP120863">
    <property type="protein sequence ID" value="WFE88357.1"/>
    <property type="molecule type" value="Genomic_DNA"/>
</dbReference>
<dbReference type="RefSeq" id="WP_265681127.1">
    <property type="nucleotide sequence ID" value="NZ_CP120863.1"/>
</dbReference>
<organism evidence="2 3">
    <name type="scientific">Roseibium porphyridii</name>
    <dbReference type="NCBI Taxonomy" id="2866279"/>
    <lineage>
        <taxon>Bacteria</taxon>
        <taxon>Pseudomonadati</taxon>
        <taxon>Pseudomonadota</taxon>
        <taxon>Alphaproteobacteria</taxon>
        <taxon>Hyphomicrobiales</taxon>
        <taxon>Stappiaceae</taxon>
        <taxon>Roseibium</taxon>
    </lineage>
</organism>
<name>A0ABY8EYZ5_9HYPH</name>
<gene>
    <name evidence="2" type="ORF">K1718_19625</name>
</gene>
<dbReference type="Proteomes" id="UP001209803">
    <property type="component" value="Chromosome"/>
</dbReference>
<feature type="region of interest" description="Disordered" evidence="1">
    <location>
        <begin position="19"/>
        <end position="39"/>
    </location>
</feature>
<accession>A0ABY8EYZ5</accession>
<sequence>MELVRASVIARKSLDDASLPRGRDLTGEANVGVPEAPRAEPVDPLVKSWISAKSFLAADVLKDPRSQQARVALASLTGADKHEQVCALEAMEQLRQDRPDFRPTRLAPHAFRNGFSKGSTLHVTAGAIRSNRVWYEIAYRCRLEPGSQKIVGFEYALGAEIARTLWDEHGLAPVH</sequence>
<evidence type="ECO:0000313" key="2">
    <source>
        <dbReference type="EMBL" id="WFE88357.1"/>
    </source>
</evidence>
<reference evidence="2 3" key="1">
    <citation type="submission" date="2023-03" db="EMBL/GenBank/DDBJ databases">
        <title>Roseibium porphyridii sp. nov. and Roseibium rhodosorbium sp. nov. isolated from marine algae, Porphyridium cruentum and Rhodosorus marinus, respectively.</title>
        <authorList>
            <person name="Lee M.W."/>
            <person name="Choi B.J."/>
            <person name="Lee J.K."/>
            <person name="Choi D.G."/>
            <person name="Baek J.H."/>
            <person name="Bayburt H."/>
            <person name="Kim J.M."/>
            <person name="Han D.M."/>
            <person name="Kim K.H."/>
            <person name="Jeon C.O."/>
        </authorList>
    </citation>
    <scope>NUCLEOTIDE SEQUENCE [LARGE SCALE GENOMIC DNA]</scope>
    <source>
        <strain evidence="2 3">KMA01</strain>
    </source>
</reference>
<keyword evidence="3" id="KW-1185">Reference proteome</keyword>
<proteinExistence type="predicted"/>
<evidence type="ECO:0000313" key="3">
    <source>
        <dbReference type="Proteomes" id="UP001209803"/>
    </source>
</evidence>
<dbReference type="InterPro" id="IPR009273">
    <property type="entry name" value="DUF930"/>
</dbReference>
<evidence type="ECO:0000256" key="1">
    <source>
        <dbReference type="SAM" id="MobiDB-lite"/>
    </source>
</evidence>
<protein>
    <submittedName>
        <fullName evidence="2">DUF930 domain-containing protein</fullName>
    </submittedName>
</protein>